<dbReference type="Proteomes" id="UP001645039">
    <property type="component" value="Unassembled WGS sequence"/>
</dbReference>
<dbReference type="EMBL" id="RRZD01000024">
    <property type="protein sequence ID" value="MBE0401743.1"/>
    <property type="molecule type" value="Genomic_DNA"/>
</dbReference>
<dbReference type="RefSeq" id="WP_192536259.1">
    <property type="nucleotide sequence ID" value="NZ_RRZD01000024.1"/>
</dbReference>
<accession>A0ABR9F5H6</accession>
<sequence length="736" mass="83092">MSSIIDFKTQSHLEAAAQLDAFIAWAKATLPKGVTNKRVYAGIRWDMDSWHKSGVGGCAFTVFGACQNGKVKDRKYMQPPFLEFAKALIVYWRVYRGKKSVGHWLVASKALEVALVELSGTRDVSRISAAICNRACEHLEKNYLDSSNSAYLHSKSLEKIVQLMRDKGLLMKPFRWTSPLRRKHIGTLKEQKKNREKKMPSRESILALGELFNNNLTSPLDIITTSACALLLSQPSRIGELADVERDCLVFKEGANGDQRMFLRWYAEKGFGATTKPVVTGMESTVERVIKLLAPITDEARKYAAWLEDHPDEFPPHEGVPLKGLDESLSYYEACTALKMKIFKRKSPRILFKNQLLDQLATYKAISPEAQIVLDEIRKGWDTSSGKRIFVNGKLDHFQFNDRAVITLRKLNILMREKYLPKNFPYTTFSEDGKSRVKYRDALFTVRTGSLHDPTKSSLRLQCDFGVEIAATQHRIAGQLGGALQTQSIFERHGYKGLQVSTHAFRHELNTEMHRAGLSQLLIDAFSGRTAMGSVYNHETVEERTQRVAHYHPKTKHSNAAQRLEKVKTNQPLSLSDVRDLHECDQDRIIHQTHVGICIHNFSTEPCPKMGACLSCGRLGCVKGDDVKLANLKEEREDLKRRYDKARDAQSRDIFGASEWAKKVGMDLYKCDALIRTLETPELENGDIVWNVDNGWTLTNNAAAMAGLIDAKGIEAQNEQLLSLDDLSAMLDEIEV</sequence>
<comment type="caution">
    <text evidence="2">The sequence shown here is derived from an EMBL/GenBank/DDBJ whole genome shotgun (WGS) entry which is preliminary data.</text>
</comment>
<evidence type="ECO:0000313" key="3">
    <source>
        <dbReference type="Proteomes" id="UP001645039"/>
    </source>
</evidence>
<protein>
    <recommendedName>
        <fullName evidence="4">Integrase</fullName>
    </recommendedName>
</protein>
<proteinExistence type="predicted"/>
<name>A0ABR9F5H6_9GAMM</name>
<evidence type="ECO:0000256" key="1">
    <source>
        <dbReference type="SAM" id="Coils"/>
    </source>
</evidence>
<keyword evidence="3" id="KW-1185">Reference proteome</keyword>
<reference evidence="2 3" key="1">
    <citation type="submission" date="2020-07" db="EMBL/GenBank/DDBJ databases">
        <title>Halophilic bacteria isolated from french cheeses.</title>
        <authorList>
            <person name="Kothe C.I."/>
            <person name="Farah-Kraiem B."/>
            <person name="Renault P."/>
            <person name="Dridi B."/>
        </authorList>
    </citation>
    <scope>NUCLEOTIDE SEQUENCE [LARGE SCALE GENOMIC DNA]</scope>
    <source>
        <strain evidence="2 3">FME1</strain>
    </source>
</reference>
<evidence type="ECO:0008006" key="4">
    <source>
        <dbReference type="Google" id="ProtNLM"/>
    </source>
</evidence>
<keyword evidence="1" id="KW-0175">Coiled coil</keyword>
<feature type="coiled-coil region" evidence="1">
    <location>
        <begin position="622"/>
        <end position="649"/>
    </location>
</feature>
<evidence type="ECO:0000313" key="2">
    <source>
        <dbReference type="EMBL" id="MBE0401743.1"/>
    </source>
</evidence>
<gene>
    <name evidence="2" type="ORF">EI168_16800</name>
</gene>
<organism evidence="2 3">
    <name type="scientific">Halomonas casei</name>
    <dbReference type="NCBI Taxonomy" id="2742613"/>
    <lineage>
        <taxon>Bacteria</taxon>
        <taxon>Pseudomonadati</taxon>
        <taxon>Pseudomonadota</taxon>
        <taxon>Gammaproteobacteria</taxon>
        <taxon>Oceanospirillales</taxon>
        <taxon>Halomonadaceae</taxon>
        <taxon>Halomonas</taxon>
    </lineage>
</organism>